<dbReference type="GO" id="GO:0007052">
    <property type="term" value="P:mitotic spindle organization"/>
    <property type="evidence" value="ECO:0007669"/>
    <property type="project" value="InterPro"/>
</dbReference>
<feature type="region of interest" description="Disordered" evidence="8">
    <location>
        <begin position="346"/>
        <end position="564"/>
    </location>
</feature>
<reference evidence="10" key="2">
    <citation type="submission" date="2025-09" db="UniProtKB">
        <authorList>
            <consortium name="Ensembl"/>
        </authorList>
    </citation>
    <scope>IDENTIFICATION</scope>
</reference>
<comment type="similarity">
    <text evidence="2">Belongs to the TACC family.</text>
</comment>
<dbReference type="Pfam" id="PF25777">
    <property type="entry name" value="Aurora-A_bind_TACC3"/>
    <property type="match status" value="1"/>
</dbReference>
<dbReference type="GO" id="GO:0021987">
    <property type="term" value="P:cerebral cortex development"/>
    <property type="evidence" value="ECO:0007669"/>
    <property type="project" value="TreeGrafter"/>
</dbReference>
<protein>
    <recommendedName>
        <fullName evidence="9">Transforming acidic coiled-coil-containing protein C-terminal domain-containing protein</fullName>
    </recommendedName>
</protein>
<feature type="compositionally biased region" description="Polar residues" evidence="8">
    <location>
        <begin position="166"/>
        <end position="188"/>
    </location>
</feature>
<feature type="domain" description="Transforming acidic coiled-coil-containing protein C-terminal" evidence="9">
    <location>
        <begin position="704"/>
        <end position="893"/>
    </location>
</feature>
<evidence type="ECO:0000259" key="9">
    <source>
        <dbReference type="Pfam" id="PF05010"/>
    </source>
</evidence>
<dbReference type="PANTHER" id="PTHR13924:SF4">
    <property type="entry name" value="TRANSFORMING ACIDIC COILED-COIL-CONTAINING PROTEIN 3"/>
    <property type="match status" value="1"/>
</dbReference>
<keyword evidence="3" id="KW-0963">Cytoplasm</keyword>
<feature type="compositionally biased region" description="Polar residues" evidence="8">
    <location>
        <begin position="509"/>
        <end position="529"/>
    </location>
</feature>
<evidence type="ECO:0000256" key="2">
    <source>
        <dbReference type="ARBA" id="ARBA00009423"/>
    </source>
</evidence>
<evidence type="ECO:0000256" key="4">
    <source>
        <dbReference type="ARBA" id="ARBA00022553"/>
    </source>
</evidence>
<dbReference type="Ensembl" id="ENSANIT00000009109.1">
    <property type="protein sequence ID" value="ENSANIP00000008805.1"/>
    <property type="gene ID" value="ENSANIG00000005910.1"/>
</dbReference>
<feature type="compositionally biased region" description="Polar residues" evidence="8">
    <location>
        <begin position="551"/>
        <end position="560"/>
    </location>
</feature>
<evidence type="ECO:0000256" key="1">
    <source>
        <dbReference type="ARBA" id="ARBA00004245"/>
    </source>
</evidence>
<evidence type="ECO:0000313" key="10">
    <source>
        <dbReference type="Ensembl" id="ENSANIP00000008805.1"/>
    </source>
</evidence>
<evidence type="ECO:0000256" key="8">
    <source>
        <dbReference type="SAM" id="MobiDB-lite"/>
    </source>
</evidence>
<dbReference type="GO" id="GO:0007097">
    <property type="term" value="P:nuclear migration"/>
    <property type="evidence" value="ECO:0007669"/>
    <property type="project" value="TreeGrafter"/>
</dbReference>
<evidence type="ECO:0000256" key="7">
    <source>
        <dbReference type="SAM" id="Coils"/>
    </source>
</evidence>
<dbReference type="Proteomes" id="UP000694541">
    <property type="component" value="Unplaced"/>
</dbReference>
<sequence>MSLQILNAENGENGGNLNDDLTAEDSGFFFAPPEPTGRPSILRLSQKENLPPKSVAKAMKVTFQTPLRDPQTRKILSPTMTDKLETTFTLDDCSDALVDDLLFTPVSVDICQQETEAEANDTVINTQMPEKVGTAPYPDDEMPVKSRGSYNLDFDNLNDINPFQSSVQLQHSPGNLQKSPVRVSSSPEKTSEKSNDSFLDDTVPFASTTTSTERSSEEEKTLFSGKESVLRELESNKSKLSPPKRAISDCVQDVKSASTDVSQIGNSVGLAEAPVTPVQLSGNLGPGNSDVTNSSKIRELKLQNVSVAEEASVEGPKPAEELAISKGELAEKPGVTKAGPVKLEFDFDNTTARKPPPKKLGKRTGIKPPSKKIPITKTKPENTEVQNKSNVEDEIPVPKASYKFDWEKLDDPNFNPFGGGSKISSSPKSSKPSPQKAHLQEEQDNTSSRREPLPLEQDNRASTCETPEKREPRNLETSKQSVVDESRTQEAKPGVQAEAELPGEIAMETQMNPSKMSPANVPSQDNLVSADSGKKSMSTEEIKPSSHRTEITANEQTASTEPEELFRPSSEVLGMGIEIDYLEQFGTSSFKESALRKQSLYLKFDPLLRDSPRKPISGTVETTMNIMTAPLQCGPVADISKSLEEAEKPAVNLQNEEKPKGLDLLGTFTTSDTDPLIPDSLTSDVPFAASTNTAVDAIIDVLKYSQKDMDAAIELVKREVQEKQLETEEWKKKYNKLHMEYKEMGKIVAEFEGTITQMMEDAQKQKEFSKKEMQRVLEEKQQVISDLNSMEKSFSELFKRLEKQKEVLEGYHKNEEALKKCVEEYLARIKKEEQRYQTLKAHAEEKLHQANEEIAQVRNKAKSETAALQASLRKEQMRIQSLEKSLEQKVSQNVMGESLQTIALD</sequence>
<dbReference type="GO" id="GO:0005856">
    <property type="term" value="C:cytoskeleton"/>
    <property type="evidence" value="ECO:0007669"/>
    <property type="project" value="UniProtKB-SubCell"/>
</dbReference>
<evidence type="ECO:0000256" key="5">
    <source>
        <dbReference type="ARBA" id="ARBA00023054"/>
    </source>
</evidence>
<keyword evidence="4" id="KW-0597">Phosphoprotein</keyword>
<dbReference type="GO" id="GO:0005737">
    <property type="term" value="C:cytoplasm"/>
    <property type="evidence" value="ECO:0007669"/>
    <property type="project" value="TreeGrafter"/>
</dbReference>
<dbReference type="Pfam" id="PF05010">
    <property type="entry name" value="TACC_C"/>
    <property type="match status" value="1"/>
</dbReference>
<feature type="region of interest" description="Disordered" evidence="8">
    <location>
        <begin position="120"/>
        <end position="150"/>
    </location>
</feature>
<dbReference type="PANTHER" id="PTHR13924">
    <property type="entry name" value="TRANSFORMING ACIDIC COILED-COIL CONTAINING PROTEIN 1/2"/>
    <property type="match status" value="1"/>
</dbReference>
<feature type="compositionally biased region" description="Basic and acidic residues" evidence="8">
    <location>
        <begin position="402"/>
        <end position="411"/>
    </location>
</feature>
<evidence type="ECO:0000256" key="3">
    <source>
        <dbReference type="ARBA" id="ARBA00022490"/>
    </source>
</evidence>
<accession>A0A8B9MHE1</accession>
<name>A0A8B9MHE1_9AVES</name>
<keyword evidence="6" id="KW-0206">Cytoskeleton</keyword>
<dbReference type="InterPro" id="IPR007707">
    <property type="entry name" value="TACC_C"/>
</dbReference>
<feature type="coiled-coil region" evidence="7">
    <location>
        <begin position="713"/>
        <end position="892"/>
    </location>
</feature>
<organism evidence="10 11">
    <name type="scientific">Accipiter nisus</name>
    <name type="common">Eurasian sparrowhawk</name>
    <dbReference type="NCBI Taxonomy" id="211598"/>
    <lineage>
        <taxon>Eukaryota</taxon>
        <taxon>Metazoa</taxon>
        <taxon>Chordata</taxon>
        <taxon>Craniata</taxon>
        <taxon>Vertebrata</taxon>
        <taxon>Euteleostomi</taxon>
        <taxon>Archelosauria</taxon>
        <taxon>Archosauria</taxon>
        <taxon>Dinosauria</taxon>
        <taxon>Saurischia</taxon>
        <taxon>Theropoda</taxon>
        <taxon>Coelurosauria</taxon>
        <taxon>Aves</taxon>
        <taxon>Neognathae</taxon>
        <taxon>Neoaves</taxon>
        <taxon>Telluraves</taxon>
        <taxon>Accipitrimorphae</taxon>
        <taxon>Accipitriformes</taxon>
        <taxon>Accipitridae</taxon>
        <taxon>Accipitrinae</taxon>
        <taxon>Accipiter</taxon>
    </lineage>
</organism>
<keyword evidence="5 7" id="KW-0175">Coiled coil</keyword>
<evidence type="ECO:0000313" key="11">
    <source>
        <dbReference type="Proteomes" id="UP000694541"/>
    </source>
</evidence>
<keyword evidence="11" id="KW-1185">Reference proteome</keyword>
<feature type="compositionally biased region" description="Basic and acidic residues" evidence="8">
    <location>
        <begin position="447"/>
        <end position="459"/>
    </location>
</feature>
<feature type="compositionally biased region" description="Basic and acidic residues" evidence="8">
    <location>
        <begin position="532"/>
        <end position="550"/>
    </location>
</feature>
<feature type="compositionally biased region" description="Basic and acidic residues" evidence="8">
    <location>
        <begin position="466"/>
        <end position="490"/>
    </location>
</feature>
<feature type="compositionally biased region" description="Basic residues" evidence="8">
    <location>
        <begin position="355"/>
        <end position="365"/>
    </location>
</feature>
<reference evidence="10" key="1">
    <citation type="submission" date="2025-08" db="UniProtKB">
        <authorList>
            <consortium name="Ensembl"/>
        </authorList>
    </citation>
    <scope>IDENTIFICATION</scope>
</reference>
<comment type="subcellular location">
    <subcellularLocation>
        <location evidence="1">Cytoplasm</location>
        <location evidence="1">Cytoskeleton</location>
    </subcellularLocation>
</comment>
<dbReference type="InterPro" id="IPR039915">
    <property type="entry name" value="TACC"/>
</dbReference>
<evidence type="ECO:0000256" key="6">
    <source>
        <dbReference type="ARBA" id="ARBA00023212"/>
    </source>
</evidence>
<feature type="compositionally biased region" description="Low complexity" evidence="8">
    <location>
        <begin position="1"/>
        <end position="20"/>
    </location>
</feature>
<dbReference type="InterPro" id="IPR057663">
    <property type="entry name" value="TACC3_Aurora-A_bind"/>
</dbReference>
<proteinExistence type="inferred from homology"/>
<feature type="region of interest" description="Disordered" evidence="8">
    <location>
        <begin position="166"/>
        <end position="229"/>
    </location>
</feature>
<dbReference type="Gene3D" id="1.20.5.1700">
    <property type="match status" value="1"/>
</dbReference>
<feature type="compositionally biased region" description="Low complexity" evidence="8">
    <location>
        <begin position="366"/>
        <end position="377"/>
    </location>
</feature>
<dbReference type="AlphaFoldDB" id="A0A8B9MHE1"/>
<feature type="compositionally biased region" description="Low complexity" evidence="8">
    <location>
        <begin position="422"/>
        <end position="434"/>
    </location>
</feature>
<feature type="region of interest" description="Disordered" evidence="8">
    <location>
        <begin position="1"/>
        <end position="40"/>
    </location>
</feature>